<dbReference type="AlphaFoldDB" id="A0A835RRT0"/>
<sequence length="310" mass="32525">MHILLLILLLSLHLLPPPSAATRCSTNTAQKTYEKCTFLPTQDASIAWTFHPHNATLDAVFTGSFISPSGWVAIGINPDSPSMTGTRALIAFADPTTAALLLLPFILDPSVKLQRSPSLPTPRPSPPILLRLPPPLNLRPRLLLRTHPRLPPPVAKPHAPPPRLEPRPLRTGLFPHDPPHLRRRPLFSHHRRPPLLRLLHRCPPTGVVPLGARGDQRGSVGRLRPRRGDGCAVPEAMAGGGPRLVLPARNCPDGGLGGGGGGVRNGGGDGQGIRGRGVRDASGAGSGGDGGGWAAGGGVVVSSGDYASFP</sequence>
<evidence type="ECO:0000256" key="2">
    <source>
        <dbReference type="SAM" id="SignalP"/>
    </source>
</evidence>
<accession>A0A835RRT0</accession>
<dbReference type="EMBL" id="JADCNM010000003">
    <property type="protein sequence ID" value="KAG0490887.1"/>
    <property type="molecule type" value="Genomic_DNA"/>
</dbReference>
<keyword evidence="2" id="KW-0732">Signal</keyword>
<evidence type="ECO:0008006" key="5">
    <source>
        <dbReference type="Google" id="ProtNLM"/>
    </source>
</evidence>
<name>A0A835RRT0_VANPL</name>
<dbReference type="Proteomes" id="UP000639772">
    <property type="component" value="Chromosome 3"/>
</dbReference>
<evidence type="ECO:0000313" key="4">
    <source>
        <dbReference type="Proteomes" id="UP000639772"/>
    </source>
</evidence>
<protein>
    <recommendedName>
        <fullName evidence="5">DOMON domain-containing protein</fullName>
    </recommendedName>
</protein>
<comment type="caution">
    <text evidence="3">The sequence shown here is derived from an EMBL/GenBank/DDBJ whole genome shotgun (WGS) entry which is preliminary data.</text>
</comment>
<dbReference type="OrthoDB" id="19261at2759"/>
<evidence type="ECO:0000313" key="3">
    <source>
        <dbReference type="EMBL" id="KAG0490887.1"/>
    </source>
</evidence>
<feature type="region of interest" description="Disordered" evidence="1">
    <location>
        <begin position="147"/>
        <end position="170"/>
    </location>
</feature>
<proteinExistence type="predicted"/>
<feature type="signal peptide" evidence="2">
    <location>
        <begin position="1"/>
        <end position="21"/>
    </location>
</feature>
<dbReference type="PANTHER" id="PTHR23130:SF60">
    <property type="entry name" value="CYTOCHROME B561 AND DOMON DOMAIN-CONTAINING PROTEIN"/>
    <property type="match status" value="1"/>
</dbReference>
<dbReference type="PANTHER" id="PTHR23130">
    <property type="entry name" value="CYTOCHROME B561 AND DOMON DOMAIN-CONTAINING PROTEIN"/>
    <property type="match status" value="1"/>
</dbReference>
<feature type="compositionally biased region" description="Gly residues" evidence="1">
    <location>
        <begin position="257"/>
        <end position="275"/>
    </location>
</feature>
<evidence type="ECO:0000256" key="1">
    <source>
        <dbReference type="SAM" id="MobiDB-lite"/>
    </source>
</evidence>
<organism evidence="3 4">
    <name type="scientific">Vanilla planifolia</name>
    <name type="common">Vanilla</name>
    <dbReference type="NCBI Taxonomy" id="51239"/>
    <lineage>
        <taxon>Eukaryota</taxon>
        <taxon>Viridiplantae</taxon>
        <taxon>Streptophyta</taxon>
        <taxon>Embryophyta</taxon>
        <taxon>Tracheophyta</taxon>
        <taxon>Spermatophyta</taxon>
        <taxon>Magnoliopsida</taxon>
        <taxon>Liliopsida</taxon>
        <taxon>Asparagales</taxon>
        <taxon>Orchidaceae</taxon>
        <taxon>Vanilloideae</taxon>
        <taxon>Vanilleae</taxon>
        <taxon>Vanilla</taxon>
    </lineage>
</organism>
<feature type="compositionally biased region" description="Gly residues" evidence="1">
    <location>
        <begin position="284"/>
        <end position="297"/>
    </location>
</feature>
<feature type="chain" id="PRO_5032653693" description="DOMON domain-containing protein" evidence="2">
    <location>
        <begin position="22"/>
        <end position="310"/>
    </location>
</feature>
<reference evidence="3 4" key="1">
    <citation type="journal article" date="2020" name="Nat. Food">
        <title>A phased Vanilla planifolia genome enables genetic improvement of flavour and production.</title>
        <authorList>
            <person name="Hasing T."/>
            <person name="Tang H."/>
            <person name="Brym M."/>
            <person name="Khazi F."/>
            <person name="Huang T."/>
            <person name="Chambers A.H."/>
        </authorList>
    </citation>
    <scope>NUCLEOTIDE SEQUENCE [LARGE SCALE GENOMIC DNA]</scope>
    <source>
        <tissue evidence="3">Leaf</tissue>
    </source>
</reference>
<feature type="compositionally biased region" description="Pro residues" evidence="1">
    <location>
        <begin position="149"/>
        <end position="163"/>
    </location>
</feature>
<feature type="region of interest" description="Disordered" evidence="1">
    <location>
        <begin position="257"/>
        <end position="297"/>
    </location>
</feature>
<feature type="region of interest" description="Disordered" evidence="1">
    <location>
        <begin position="209"/>
        <end position="228"/>
    </location>
</feature>
<gene>
    <name evidence="3" type="ORF">HPP92_007750</name>
</gene>